<dbReference type="InterPro" id="IPR021739">
    <property type="entry name" value="SaV-like"/>
</dbReference>
<protein>
    <recommendedName>
        <fullName evidence="3">Gp29</fullName>
    </recommendedName>
</protein>
<accession>W1TSM8</accession>
<comment type="caution">
    <text evidence="1">The sequence shown here is derived from an EMBL/GenBank/DDBJ whole genome shotgun (WGS) entry which is preliminary data.</text>
</comment>
<evidence type="ECO:0000313" key="1">
    <source>
        <dbReference type="EMBL" id="ETI84501.1"/>
    </source>
</evidence>
<evidence type="ECO:0008006" key="3">
    <source>
        <dbReference type="Google" id="ProtNLM"/>
    </source>
</evidence>
<gene>
    <name evidence="1" type="ORF">Q615_SPAC00127G0145</name>
</gene>
<dbReference type="Pfam" id="PF11753">
    <property type="entry name" value="DUF3310"/>
    <property type="match status" value="1"/>
</dbReference>
<reference evidence="1 2" key="1">
    <citation type="submission" date="2013-12" db="EMBL/GenBank/DDBJ databases">
        <title>A Varibaculum cambriense genome reconstructed from a premature infant gut community with otherwise low bacterial novelty that shifts toward anaerobic metabolism during the third week of life.</title>
        <authorList>
            <person name="Brown C.T."/>
            <person name="Sharon I."/>
            <person name="Thomas B.C."/>
            <person name="Castelle C.J."/>
            <person name="Morowitz M.J."/>
            <person name="Banfield J.F."/>
        </authorList>
    </citation>
    <scope>NUCLEOTIDE SEQUENCE [LARGE SCALE GENOMIC DNA]</scope>
    <source>
        <strain evidence="2">DORA_7</strain>
    </source>
</reference>
<dbReference type="Proteomes" id="UP000018846">
    <property type="component" value="Unassembled WGS sequence"/>
</dbReference>
<evidence type="ECO:0000313" key="2">
    <source>
        <dbReference type="Proteomes" id="UP000018846"/>
    </source>
</evidence>
<organism evidence="1 2">
    <name type="scientific">Streptococcus anginosus DORA_7</name>
    <dbReference type="NCBI Taxonomy" id="1403946"/>
    <lineage>
        <taxon>Bacteria</taxon>
        <taxon>Bacillati</taxon>
        <taxon>Bacillota</taxon>
        <taxon>Bacilli</taxon>
        <taxon>Lactobacillales</taxon>
        <taxon>Streptococcaceae</taxon>
        <taxon>Streptococcus</taxon>
        <taxon>Streptococcus anginosus group</taxon>
    </lineage>
</organism>
<dbReference type="AlphaFoldDB" id="W1TSM8"/>
<sequence>MNRPNEFDNINKPSHYQGKYGLEAIDVVRNFAGDLSAVEGFYWGNAMKYMLRFQHKNGLEDLKKARKNLEWLIEERERAEHKKQDSIR</sequence>
<name>W1TSM8_STRAP</name>
<dbReference type="PATRIC" id="fig|1403946.3.peg.1571"/>
<dbReference type="eggNOG" id="ENOG5033BW7">
    <property type="taxonomic scope" value="Bacteria"/>
</dbReference>
<dbReference type="EMBL" id="AZMF01000127">
    <property type="protein sequence ID" value="ETI84501.1"/>
    <property type="molecule type" value="Genomic_DNA"/>
</dbReference>
<proteinExistence type="predicted"/>